<keyword evidence="3 8" id="KW-0418">Kinase</keyword>
<keyword evidence="6" id="KW-0472">Membrane</keyword>
<evidence type="ECO:0000256" key="2">
    <source>
        <dbReference type="ARBA" id="ARBA00022741"/>
    </source>
</evidence>
<keyword evidence="2 5" id="KW-0547">Nucleotide-binding</keyword>
<dbReference type="AlphaFoldDB" id="A0A5C5ZDA4"/>
<evidence type="ECO:0000313" key="8">
    <source>
        <dbReference type="EMBL" id="TWT84811.1"/>
    </source>
</evidence>
<keyword evidence="4 5" id="KW-0067">ATP-binding</keyword>
<evidence type="ECO:0000313" key="9">
    <source>
        <dbReference type="Proteomes" id="UP000315010"/>
    </source>
</evidence>
<dbReference type="Proteomes" id="UP000315010">
    <property type="component" value="Unassembled WGS sequence"/>
</dbReference>
<dbReference type="Pfam" id="PF00069">
    <property type="entry name" value="Pkinase"/>
    <property type="match status" value="1"/>
</dbReference>
<evidence type="ECO:0000256" key="1">
    <source>
        <dbReference type="ARBA" id="ARBA00022679"/>
    </source>
</evidence>
<feature type="transmembrane region" description="Helical" evidence="6">
    <location>
        <begin position="372"/>
        <end position="394"/>
    </location>
</feature>
<dbReference type="InterPro" id="IPR017441">
    <property type="entry name" value="Protein_kinase_ATP_BS"/>
</dbReference>
<feature type="transmembrane region" description="Helical" evidence="6">
    <location>
        <begin position="24"/>
        <end position="46"/>
    </location>
</feature>
<dbReference type="EMBL" id="SJPJ01000001">
    <property type="protein sequence ID" value="TWT84811.1"/>
    <property type="molecule type" value="Genomic_DNA"/>
</dbReference>
<dbReference type="GO" id="GO:0004674">
    <property type="term" value="F:protein serine/threonine kinase activity"/>
    <property type="evidence" value="ECO:0007669"/>
    <property type="project" value="UniProtKB-EC"/>
</dbReference>
<evidence type="ECO:0000256" key="5">
    <source>
        <dbReference type="PROSITE-ProRule" id="PRU10141"/>
    </source>
</evidence>
<accession>A0A5C5ZDA4</accession>
<feature type="binding site" evidence="5">
    <location>
        <position position="443"/>
    </location>
    <ligand>
        <name>ATP</name>
        <dbReference type="ChEBI" id="CHEBI:30616"/>
    </ligand>
</feature>
<dbReference type="OrthoDB" id="6111975at2"/>
<dbReference type="Gene3D" id="3.30.200.20">
    <property type="entry name" value="Phosphorylase Kinase, domain 1"/>
    <property type="match status" value="1"/>
</dbReference>
<comment type="caution">
    <text evidence="8">The sequence shown here is derived from an EMBL/GenBank/DDBJ whole genome shotgun (WGS) entry which is preliminary data.</text>
</comment>
<reference evidence="8 9" key="1">
    <citation type="submission" date="2019-02" db="EMBL/GenBank/DDBJ databases">
        <title>Deep-cultivation of Planctomycetes and their phenomic and genomic characterization uncovers novel biology.</title>
        <authorList>
            <person name="Wiegand S."/>
            <person name="Jogler M."/>
            <person name="Boedeker C."/>
            <person name="Pinto D."/>
            <person name="Vollmers J."/>
            <person name="Rivas-Marin E."/>
            <person name="Kohn T."/>
            <person name="Peeters S.H."/>
            <person name="Heuer A."/>
            <person name="Rast P."/>
            <person name="Oberbeckmann S."/>
            <person name="Bunk B."/>
            <person name="Jeske O."/>
            <person name="Meyerdierks A."/>
            <person name="Storesund J.E."/>
            <person name="Kallscheuer N."/>
            <person name="Luecker S."/>
            <person name="Lage O.M."/>
            <person name="Pohl T."/>
            <person name="Merkel B.J."/>
            <person name="Hornburger P."/>
            <person name="Mueller R.-W."/>
            <person name="Bruemmer F."/>
            <person name="Labrenz M."/>
            <person name="Spormann A.M."/>
            <person name="Op Den Camp H."/>
            <person name="Overmann J."/>
            <person name="Amann R."/>
            <person name="Jetten M.S.M."/>
            <person name="Mascher T."/>
            <person name="Medema M.H."/>
            <person name="Devos D.P."/>
            <person name="Kaster A.-K."/>
            <person name="Ovreas L."/>
            <person name="Rohde M."/>
            <person name="Galperin M.Y."/>
            <person name="Jogler C."/>
        </authorList>
    </citation>
    <scope>NUCLEOTIDE SEQUENCE [LARGE SCALE GENOMIC DNA]</scope>
    <source>
        <strain evidence="8 9">CA13</strain>
    </source>
</reference>
<dbReference type="InterPro" id="IPR008271">
    <property type="entry name" value="Ser/Thr_kinase_AS"/>
</dbReference>
<evidence type="ECO:0000256" key="3">
    <source>
        <dbReference type="ARBA" id="ARBA00022777"/>
    </source>
</evidence>
<proteinExistence type="predicted"/>
<gene>
    <name evidence="8" type="primary">pknB_22</name>
    <name evidence="8" type="ORF">CA13_62920</name>
</gene>
<dbReference type="PANTHER" id="PTHR43289:SF6">
    <property type="entry name" value="SERINE_THREONINE-PROTEIN KINASE NEKL-3"/>
    <property type="match status" value="1"/>
</dbReference>
<name>A0A5C5ZDA4_9BACT</name>
<organism evidence="8 9">
    <name type="scientific">Novipirellula herctigrandis</name>
    <dbReference type="NCBI Taxonomy" id="2527986"/>
    <lineage>
        <taxon>Bacteria</taxon>
        <taxon>Pseudomonadati</taxon>
        <taxon>Planctomycetota</taxon>
        <taxon>Planctomycetia</taxon>
        <taxon>Pirellulales</taxon>
        <taxon>Pirellulaceae</taxon>
        <taxon>Novipirellula</taxon>
    </lineage>
</organism>
<dbReference type="CDD" id="cd14014">
    <property type="entry name" value="STKc_PknB_like"/>
    <property type="match status" value="1"/>
</dbReference>
<dbReference type="PROSITE" id="PS00108">
    <property type="entry name" value="PROTEIN_KINASE_ST"/>
    <property type="match status" value="1"/>
</dbReference>
<evidence type="ECO:0000256" key="4">
    <source>
        <dbReference type="ARBA" id="ARBA00022840"/>
    </source>
</evidence>
<protein>
    <submittedName>
        <fullName evidence="8">Serine/threonine-protein kinase PknB</fullName>
        <ecNumber evidence="8">2.7.11.1</ecNumber>
    </submittedName>
</protein>
<dbReference type="EC" id="2.7.11.1" evidence="8"/>
<dbReference type="PROSITE" id="PS50011">
    <property type="entry name" value="PROTEIN_KINASE_DOM"/>
    <property type="match status" value="1"/>
</dbReference>
<dbReference type="InterPro" id="IPR000719">
    <property type="entry name" value="Prot_kinase_dom"/>
</dbReference>
<dbReference type="SUPFAM" id="SSF56112">
    <property type="entry name" value="Protein kinase-like (PK-like)"/>
    <property type="match status" value="1"/>
</dbReference>
<sequence length="719" mass="80309">MPNSTRSRLQTILDWLRGRSARRVLIGTVLVSILIAVALLGLLSSFRSSMHHLTRQSVRSILNSNLVAFETWRNDCETGVKQWIEDETRRTLAVDILDRYSRIRNLAPDLLQMDPEIQALGQSLSEENETSEPTLATDRIGWAIIDVQSRVIASDHDELLCTPLDLPPNATKQIIARKTIVTRPFESVVLKPDQKRLENSQVLAESSQAIVAALAPIDDGSRVFGAVAWLLDPRDGFSRMLSVSDDARMSETYAFDRRGVMLSESHYRDQLRAIGLINPSPTSSCILHLEVRDPGVDLTEVGKLTKAVLGQPLTFMADQATRGATGDNVVGYRDYRGVEVVGAWRWLPEDGFGVTTEIETATIYRPLRNLRWLVYALIGFLAAANVGFAGLVFWCDRLTRRLQPEHIVRRLGRYSLGRMIGRGAMGSVYSGAHEMLKREVAIKVLERDELTTTMAKRFAREVQLTARLRHPNTIAIYDYGRTDDGTFFYVMEYLEGISLQELIDDYGRQPADRVIAILLQICGSLAEAHYRGIVHRDIKPANVFLTAQAGVFDMVKVLDFGLVKDISQNTVEITQSESITGTPMYMSPESVRDPSSADARSDLYAVGAVGYALLTGGTMFDSGPSVDICLKQLNEEPMRPSDRIGVPLADDLQNVILSCLRKDAAQRPVSMDELADTLRHCRDHNGWSSVDAMRWWTDVFDGERVDHRKLTSKLTPSEG</sequence>
<evidence type="ECO:0000259" key="7">
    <source>
        <dbReference type="PROSITE" id="PS50011"/>
    </source>
</evidence>
<dbReference type="InterPro" id="IPR011009">
    <property type="entry name" value="Kinase-like_dom_sf"/>
</dbReference>
<keyword evidence="9" id="KW-1185">Reference proteome</keyword>
<dbReference type="Gene3D" id="1.10.510.10">
    <property type="entry name" value="Transferase(Phosphotransferase) domain 1"/>
    <property type="match status" value="1"/>
</dbReference>
<evidence type="ECO:0000256" key="6">
    <source>
        <dbReference type="SAM" id="Phobius"/>
    </source>
</evidence>
<feature type="domain" description="Protein kinase" evidence="7">
    <location>
        <begin position="414"/>
        <end position="679"/>
    </location>
</feature>
<dbReference type="RefSeq" id="WP_146402698.1">
    <property type="nucleotide sequence ID" value="NZ_SJPJ01000001.1"/>
</dbReference>
<dbReference type="SMART" id="SM00220">
    <property type="entry name" value="S_TKc"/>
    <property type="match status" value="1"/>
</dbReference>
<keyword evidence="6" id="KW-1133">Transmembrane helix</keyword>
<keyword evidence="1 8" id="KW-0808">Transferase</keyword>
<dbReference type="PROSITE" id="PS00107">
    <property type="entry name" value="PROTEIN_KINASE_ATP"/>
    <property type="match status" value="1"/>
</dbReference>
<dbReference type="PANTHER" id="PTHR43289">
    <property type="entry name" value="MITOGEN-ACTIVATED PROTEIN KINASE KINASE KINASE 20-RELATED"/>
    <property type="match status" value="1"/>
</dbReference>
<dbReference type="GO" id="GO:0005524">
    <property type="term" value="F:ATP binding"/>
    <property type="evidence" value="ECO:0007669"/>
    <property type="project" value="UniProtKB-UniRule"/>
</dbReference>
<keyword evidence="6" id="KW-0812">Transmembrane</keyword>